<dbReference type="InterPro" id="IPR000971">
    <property type="entry name" value="Globin"/>
</dbReference>
<dbReference type="SUPFAM" id="SSF63380">
    <property type="entry name" value="Riboflavin synthase domain-like"/>
    <property type="match status" value="1"/>
</dbReference>
<dbReference type="Gene3D" id="3.40.50.80">
    <property type="entry name" value="Nucleotide-binding domain of ferredoxin-NADP reductase (FNR) module"/>
    <property type="match status" value="1"/>
</dbReference>
<dbReference type="CDD" id="cd06184">
    <property type="entry name" value="flavohem_like_fad_nad_binding"/>
    <property type="match status" value="1"/>
</dbReference>
<evidence type="ECO:0000256" key="4">
    <source>
        <dbReference type="ARBA" id="ARBA00012229"/>
    </source>
</evidence>
<dbReference type="GO" id="GO:0071949">
    <property type="term" value="F:FAD binding"/>
    <property type="evidence" value="ECO:0007669"/>
    <property type="project" value="TreeGrafter"/>
</dbReference>
<keyword evidence="13" id="KW-0408">Iron</keyword>
<dbReference type="GO" id="GO:0008941">
    <property type="term" value="F:nitric oxide dioxygenase NAD(P)H activity"/>
    <property type="evidence" value="ECO:0007669"/>
    <property type="project" value="UniProtKB-EC"/>
</dbReference>
<evidence type="ECO:0000256" key="13">
    <source>
        <dbReference type="ARBA" id="ARBA00023004"/>
    </source>
</evidence>
<dbReference type="GO" id="GO:0046210">
    <property type="term" value="P:nitric oxide catabolic process"/>
    <property type="evidence" value="ECO:0007669"/>
    <property type="project" value="TreeGrafter"/>
</dbReference>
<evidence type="ECO:0000313" key="21">
    <source>
        <dbReference type="Proteomes" id="UP000317550"/>
    </source>
</evidence>
<evidence type="ECO:0000256" key="8">
    <source>
        <dbReference type="ARBA" id="ARBA00022630"/>
    </source>
</evidence>
<feature type="domain" description="Globin" evidence="18">
    <location>
        <begin position="1"/>
        <end position="42"/>
    </location>
</feature>
<evidence type="ECO:0000256" key="12">
    <source>
        <dbReference type="ARBA" id="ARBA00023002"/>
    </source>
</evidence>
<comment type="cofactor">
    <cofactor evidence="1">
        <name>heme b</name>
        <dbReference type="ChEBI" id="CHEBI:60344"/>
    </cofactor>
</comment>
<protein>
    <recommendedName>
        <fullName evidence="4">nitric oxide dioxygenase</fullName>
        <ecNumber evidence="4">1.14.12.17</ecNumber>
    </recommendedName>
</protein>
<proteinExistence type="inferred from homology"/>
<keyword evidence="5" id="KW-0216">Detoxification</keyword>
<comment type="catalytic activity">
    <reaction evidence="17">
        <text>2 nitric oxide + NADPH + 2 O2 = 2 nitrate + NADP(+) + H(+)</text>
        <dbReference type="Rhea" id="RHEA:19465"/>
        <dbReference type="ChEBI" id="CHEBI:15378"/>
        <dbReference type="ChEBI" id="CHEBI:15379"/>
        <dbReference type="ChEBI" id="CHEBI:16480"/>
        <dbReference type="ChEBI" id="CHEBI:17632"/>
        <dbReference type="ChEBI" id="CHEBI:57783"/>
        <dbReference type="ChEBI" id="CHEBI:58349"/>
        <dbReference type="EC" id="1.14.12.17"/>
    </reaction>
</comment>
<sequence>MVGRHLLAAIQQVLGEAATPPLLAAWDEAYWLLAGALIAAEARLSERTGVSSGALRSLRVMEVRHESETTTSYYLQTLAGQSPGPFKPGQYLTVAIEPAGSGTRQLRQYSLSDSPNRPWWRITVKREAACGDVPAGQVSNWLNAHLQQGDLLQAGAAAFGDFVPDLQGRHPIVLLSAGVGITPMVSVLNSLLETNPRRPVVFAHAARNGRHHALRADLAAARQVHPSLREVVFYESPLEQDRLGIDYHQVGRMNLAQVLKEPDHDAEFFLCGPIGFMQHQWQSLIARGVSPTRIHREVFGPDLLDHLI</sequence>
<dbReference type="Pfam" id="PF00175">
    <property type="entry name" value="NAD_binding_1"/>
    <property type="match status" value="1"/>
</dbReference>
<evidence type="ECO:0000256" key="14">
    <source>
        <dbReference type="ARBA" id="ARBA00023027"/>
    </source>
</evidence>
<dbReference type="KEGG" id="cari:FNU76_15685"/>
<dbReference type="RefSeq" id="WP_144279066.1">
    <property type="nucleotide sequence ID" value="NZ_CP041730.1"/>
</dbReference>
<dbReference type="InterPro" id="IPR039261">
    <property type="entry name" value="FNR_nucleotide-bd"/>
</dbReference>
<dbReference type="SUPFAM" id="SSF46458">
    <property type="entry name" value="Globin-like"/>
    <property type="match status" value="1"/>
</dbReference>
<evidence type="ECO:0000256" key="11">
    <source>
        <dbReference type="ARBA" id="ARBA00022857"/>
    </source>
</evidence>
<dbReference type="InterPro" id="IPR001433">
    <property type="entry name" value="OxRdtase_FAD/NAD-bd"/>
</dbReference>
<comment type="cofactor">
    <cofactor evidence="2">
        <name>FAD</name>
        <dbReference type="ChEBI" id="CHEBI:57692"/>
    </cofactor>
</comment>
<gene>
    <name evidence="20" type="ORF">FNU76_15685</name>
</gene>
<organism evidence="20 21">
    <name type="scientific">Chitinimonas arctica</name>
    <dbReference type="NCBI Taxonomy" id="2594795"/>
    <lineage>
        <taxon>Bacteria</taxon>
        <taxon>Pseudomonadati</taxon>
        <taxon>Pseudomonadota</taxon>
        <taxon>Betaproteobacteria</taxon>
        <taxon>Neisseriales</taxon>
        <taxon>Chitinibacteraceae</taxon>
        <taxon>Chitinimonas</taxon>
    </lineage>
</organism>
<evidence type="ECO:0000256" key="3">
    <source>
        <dbReference type="ARBA" id="ARBA00006401"/>
    </source>
</evidence>
<keyword evidence="10" id="KW-0274">FAD</keyword>
<evidence type="ECO:0000259" key="18">
    <source>
        <dbReference type="PROSITE" id="PS01033"/>
    </source>
</evidence>
<dbReference type="EMBL" id="CP041730">
    <property type="protein sequence ID" value="QDQ27674.1"/>
    <property type="molecule type" value="Genomic_DNA"/>
</dbReference>
<comment type="function">
    <text evidence="15">Is involved in NO detoxification in an aerobic process, termed nitric oxide dioxygenase (NOD) reaction that utilizes O(2) and NAD(P)H to convert NO to nitrate, which protects the bacterium from various noxious nitrogen compounds. Therefore, plays a central role in the inducible response to nitrosative stress.</text>
</comment>
<evidence type="ECO:0000256" key="7">
    <source>
        <dbReference type="ARBA" id="ARBA00022621"/>
    </source>
</evidence>
<reference evidence="21" key="1">
    <citation type="submission" date="2019-07" db="EMBL/GenBank/DDBJ databases">
        <title>Chitinimonas sp. nov., isolated from Ny-Alesund, arctica soil.</title>
        <authorList>
            <person name="Xu Q."/>
            <person name="Peng F."/>
        </authorList>
    </citation>
    <scope>NUCLEOTIDE SEQUENCE [LARGE SCALE GENOMIC DNA]</scope>
    <source>
        <strain evidence="21">R3-44</strain>
    </source>
</reference>
<keyword evidence="14" id="KW-0520">NAD</keyword>
<dbReference type="InterPro" id="IPR017927">
    <property type="entry name" value="FAD-bd_FR_type"/>
</dbReference>
<dbReference type="EC" id="1.14.12.17" evidence="4"/>
<evidence type="ECO:0000256" key="16">
    <source>
        <dbReference type="ARBA" id="ARBA00048649"/>
    </source>
</evidence>
<evidence type="ECO:0000256" key="2">
    <source>
        <dbReference type="ARBA" id="ARBA00001974"/>
    </source>
</evidence>
<keyword evidence="9" id="KW-0479">Metal-binding</keyword>
<dbReference type="GO" id="GO:0071500">
    <property type="term" value="P:cellular response to nitrosative stress"/>
    <property type="evidence" value="ECO:0007669"/>
    <property type="project" value="TreeGrafter"/>
</dbReference>
<keyword evidence="7" id="KW-0561">Oxygen transport</keyword>
<dbReference type="GO" id="GO:0005344">
    <property type="term" value="F:oxygen carrier activity"/>
    <property type="evidence" value="ECO:0007669"/>
    <property type="project" value="UniProtKB-KW"/>
</dbReference>
<keyword evidence="8" id="KW-0285">Flavoprotein</keyword>
<dbReference type="InterPro" id="IPR012292">
    <property type="entry name" value="Globin/Proto"/>
</dbReference>
<evidence type="ECO:0000256" key="15">
    <source>
        <dbReference type="ARBA" id="ARBA00025094"/>
    </source>
</evidence>
<evidence type="ECO:0000256" key="17">
    <source>
        <dbReference type="ARBA" id="ARBA00049433"/>
    </source>
</evidence>
<dbReference type="GO" id="GO:0009636">
    <property type="term" value="P:response to toxic substance"/>
    <property type="evidence" value="ECO:0007669"/>
    <property type="project" value="UniProtKB-KW"/>
</dbReference>
<evidence type="ECO:0000256" key="9">
    <source>
        <dbReference type="ARBA" id="ARBA00022723"/>
    </source>
</evidence>
<evidence type="ECO:0000256" key="10">
    <source>
        <dbReference type="ARBA" id="ARBA00022827"/>
    </source>
</evidence>
<dbReference type="GO" id="GO:0020037">
    <property type="term" value="F:heme binding"/>
    <property type="evidence" value="ECO:0007669"/>
    <property type="project" value="InterPro"/>
</dbReference>
<keyword evidence="7" id="KW-0813">Transport</keyword>
<comment type="catalytic activity">
    <reaction evidence="16">
        <text>2 nitric oxide + NADH + 2 O2 = 2 nitrate + NAD(+) + H(+)</text>
        <dbReference type="Rhea" id="RHEA:19469"/>
        <dbReference type="ChEBI" id="CHEBI:15378"/>
        <dbReference type="ChEBI" id="CHEBI:15379"/>
        <dbReference type="ChEBI" id="CHEBI:16480"/>
        <dbReference type="ChEBI" id="CHEBI:17632"/>
        <dbReference type="ChEBI" id="CHEBI:57540"/>
        <dbReference type="ChEBI" id="CHEBI:57945"/>
        <dbReference type="EC" id="1.14.12.17"/>
    </reaction>
</comment>
<dbReference type="InterPro" id="IPR017938">
    <property type="entry name" value="Riboflavin_synthase-like_b-brl"/>
</dbReference>
<dbReference type="Gene3D" id="2.40.30.10">
    <property type="entry name" value="Translation factors"/>
    <property type="match status" value="1"/>
</dbReference>
<dbReference type="PANTHER" id="PTHR43396">
    <property type="entry name" value="FLAVOHEMOPROTEIN"/>
    <property type="match status" value="1"/>
</dbReference>
<keyword evidence="6" id="KW-0349">Heme</keyword>
<dbReference type="FunFam" id="3.40.50.80:FF:000010">
    <property type="entry name" value="Flavohemoprotein"/>
    <property type="match status" value="1"/>
</dbReference>
<feature type="domain" description="FAD-binding FR-type" evidence="19">
    <location>
        <begin position="53"/>
        <end position="165"/>
    </location>
</feature>
<evidence type="ECO:0000256" key="5">
    <source>
        <dbReference type="ARBA" id="ARBA00022575"/>
    </source>
</evidence>
<dbReference type="PROSITE" id="PS01033">
    <property type="entry name" value="GLOBIN"/>
    <property type="match status" value="1"/>
</dbReference>
<dbReference type="SUPFAM" id="SSF52343">
    <property type="entry name" value="Ferredoxin reductase-like, C-terminal NADP-linked domain"/>
    <property type="match status" value="1"/>
</dbReference>
<accession>A0A516SHP4</accession>
<keyword evidence="21" id="KW-1185">Reference proteome</keyword>
<dbReference type="AlphaFoldDB" id="A0A516SHP4"/>
<evidence type="ECO:0000256" key="1">
    <source>
        <dbReference type="ARBA" id="ARBA00001970"/>
    </source>
</evidence>
<dbReference type="OrthoDB" id="9801223at2"/>
<name>A0A516SHP4_9NEIS</name>
<evidence type="ECO:0000313" key="20">
    <source>
        <dbReference type="EMBL" id="QDQ27674.1"/>
    </source>
</evidence>
<dbReference type="GO" id="GO:0019825">
    <property type="term" value="F:oxygen binding"/>
    <property type="evidence" value="ECO:0007669"/>
    <property type="project" value="InterPro"/>
</dbReference>
<dbReference type="InterPro" id="IPR009050">
    <property type="entry name" value="Globin-like_sf"/>
</dbReference>
<dbReference type="GO" id="GO:0046872">
    <property type="term" value="F:metal ion binding"/>
    <property type="evidence" value="ECO:0007669"/>
    <property type="project" value="UniProtKB-KW"/>
</dbReference>
<evidence type="ECO:0000259" key="19">
    <source>
        <dbReference type="PROSITE" id="PS51384"/>
    </source>
</evidence>
<keyword evidence="12" id="KW-0560">Oxidoreductase</keyword>
<dbReference type="Proteomes" id="UP000317550">
    <property type="component" value="Chromosome"/>
</dbReference>
<comment type="similarity">
    <text evidence="3">In the C-terminal section; belongs to the flavoprotein pyridine nucleotide cytochrome reductase family.</text>
</comment>
<keyword evidence="11" id="KW-0521">NADP</keyword>
<dbReference type="PANTHER" id="PTHR43396:SF3">
    <property type="entry name" value="FLAVOHEMOPROTEIN"/>
    <property type="match status" value="1"/>
</dbReference>
<evidence type="ECO:0000256" key="6">
    <source>
        <dbReference type="ARBA" id="ARBA00022617"/>
    </source>
</evidence>
<dbReference type="Gene3D" id="1.10.490.10">
    <property type="entry name" value="Globins"/>
    <property type="match status" value="1"/>
</dbReference>
<dbReference type="PROSITE" id="PS51384">
    <property type="entry name" value="FAD_FR"/>
    <property type="match status" value="1"/>
</dbReference>